<reference evidence="2" key="1">
    <citation type="journal article" date="2015" name="Nature">
        <title>Complex archaea that bridge the gap between prokaryotes and eukaryotes.</title>
        <authorList>
            <person name="Spang A."/>
            <person name="Saw J.H."/>
            <person name="Jorgensen S.L."/>
            <person name="Zaremba-Niedzwiedzka K."/>
            <person name="Martijn J."/>
            <person name="Lind A.E."/>
            <person name="van Eijk R."/>
            <person name="Schleper C."/>
            <person name="Guy L."/>
            <person name="Ettema T.J."/>
        </authorList>
    </citation>
    <scope>NUCLEOTIDE SEQUENCE</scope>
</reference>
<evidence type="ECO:0000256" key="1">
    <source>
        <dbReference type="SAM" id="MobiDB-lite"/>
    </source>
</evidence>
<feature type="non-terminal residue" evidence="2">
    <location>
        <position position="1"/>
    </location>
</feature>
<feature type="compositionally biased region" description="Polar residues" evidence="1">
    <location>
        <begin position="113"/>
        <end position="125"/>
    </location>
</feature>
<dbReference type="EMBL" id="LAZR01041192">
    <property type="protein sequence ID" value="KKL12605.1"/>
    <property type="molecule type" value="Genomic_DNA"/>
</dbReference>
<accession>A0A0F9AT16</accession>
<feature type="region of interest" description="Disordered" evidence="1">
    <location>
        <begin position="105"/>
        <end position="125"/>
    </location>
</feature>
<organism evidence="2">
    <name type="scientific">marine sediment metagenome</name>
    <dbReference type="NCBI Taxonomy" id="412755"/>
    <lineage>
        <taxon>unclassified sequences</taxon>
        <taxon>metagenomes</taxon>
        <taxon>ecological metagenomes</taxon>
    </lineage>
</organism>
<gene>
    <name evidence="2" type="ORF">LCGC14_2534070</name>
</gene>
<proteinExistence type="predicted"/>
<protein>
    <submittedName>
        <fullName evidence="2">Uncharacterized protein</fullName>
    </submittedName>
</protein>
<evidence type="ECO:0000313" key="2">
    <source>
        <dbReference type="EMBL" id="KKL12605.1"/>
    </source>
</evidence>
<dbReference type="AlphaFoldDB" id="A0A0F9AT16"/>
<comment type="caution">
    <text evidence="2">The sequence shown here is derived from an EMBL/GenBank/DDBJ whole genome shotgun (WGS) entry which is preliminary data.</text>
</comment>
<sequence>EIFTIGWDEFEIDTLDIQVELKADIPVDRQARINTAVQAYANLPLPAAEAMSGAGFTDTTLLMEQRVAEDFNNLAVKNTMQEMSREFIDALTQQIRAQVLQEFQQEEANAAQSRSNGAPGQAQGT</sequence>
<name>A0A0F9AT16_9ZZZZ</name>